<evidence type="ECO:0000313" key="3">
    <source>
        <dbReference type="EMBL" id="SFP14203.1"/>
    </source>
</evidence>
<keyword evidence="2" id="KW-1133">Transmembrane helix</keyword>
<organism evidence="3 4">
    <name type="scientific">Geodermatophilus dictyosporus</name>
    <dbReference type="NCBI Taxonomy" id="1523247"/>
    <lineage>
        <taxon>Bacteria</taxon>
        <taxon>Bacillati</taxon>
        <taxon>Actinomycetota</taxon>
        <taxon>Actinomycetes</taxon>
        <taxon>Geodermatophilales</taxon>
        <taxon>Geodermatophilaceae</taxon>
        <taxon>Geodermatophilus</taxon>
    </lineage>
</organism>
<evidence type="ECO:0000256" key="2">
    <source>
        <dbReference type="SAM" id="Phobius"/>
    </source>
</evidence>
<dbReference type="OrthoDB" id="5187529at2"/>
<feature type="transmembrane region" description="Helical" evidence="2">
    <location>
        <begin position="58"/>
        <end position="79"/>
    </location>
</feature>
<dbReference type="AlphaFoldDB" id="A0A1I5MXJ4"/>
<feature type="transmembrane region" description="Helical" evidence="2">
    <location>
        <begin position="394"/>
        <end position="417"/>
    </location>
</feature>
<keyword evidence="4" id="KW-1185">Reference proteome</keyword>
<keyword evidence="2" id="KW-0472">Membrane</keyword>
<feature type="transmembrane region" description="Helical" evidence="2">
    <location>
        <begin position="149"/>
        <end position="172"/>
    </location>
</feature>
<accession>A0A1I5MXJ4</accession>
<protein>
    <recommendedName>
        <fullName evidence="5">O-antigen ligase like membrane protein</fullName>
    </recommendedName>
</protein>
<feature type="transmembrane region" description="Helical" evidence="2">
    <location>
        <begin position="236"/>
        <end position="264"/>
    </location>
</feature>
<feature type="transmembrane region" description="Helical" evidence="2">
    <location>
        <begin position="86"/>
        <end position="106"/>
    </location>
</feature>
<feature type="region of interest" description="Disordered" evidence="1">
    <location>
        <begin position="1"/>
        <end position="26"/>
    </location>
</feature>
<feature type="transmembrane region" description="Helical" evidence="2">
    <location>
        <begin position="362"/>
        <end position="382"/>
    </location>
</feature>
<evidence type="ECO:0000313" key="4">
    <source>
        <dbReference type="Proteomes" id="UP000198857"/>
    </source>
</evidence>
<sequence>MTSTLRPAAAADRPVTGADAPRRRGPDTPPDWFLTLVSVLVVLLVVTQRIGVPVGDEPVSIALVLAYAFAGVSLAGRLLTVSRVRAGLYTVAVSAVLLTTATVSWLGWGADFSMSSLWLLIVIYLPWVLRVRDPYGAAVVARAGRTFIWTMLVLAVVGVVQLASQFAGVWSWEDHLGELVPGDYLVPGYNFTNELTYGNPIRKATGVVLLEPSFLSQFCALAILIGIMLRVRAWKLLVLAAGMGAAVSGTGLVMLGVGGVLLLLRAPHRLRIGYVAVAAVVPVVILQSPVGEYFLARDDELTNENTSGYSRFVAPFDEVWNGLLEEPIRFLVGNGPGSVTRVLLSLDNGGVDVNYSVLPKLALEYGILAGGLFLVFLVLAVVDRAPWRVVPATMVFMALLLSGALLQPQTAYIVWLLSGIGASDRPADLPWARRGRVRTG</sequence>
<proteinExistence type="predicted"/>
<name>A0A1I5MXJ4_9ACTN</name>
<dbReference type="STRING" id="1523247.SAMN05660464_2199"/>
<dbReference type="EMBL" id="FOWQ01000003">
    <property type="protein sequence ID" value="SFP14203.1"/>
    <property type="molecule type" value="Genomic_DNA"/>
</dbReference>
<gene>
    <name evidence="3" type="ORF">SAMN05660464_2199</name>
</gene>
<feature type="transmembrane region" description="Helical" evidence="2">
    <location>
        <begin position="32"/>
        <end position="52"/>
    </location>
</feature>
<dbReference type="RefSeq" id="WP_091109089.1">
    <property type="nucleotide sequence ID" value="NZ_FOWQ01000003.1"/>
</dbReference>
<reference evidence="4" key="1">
    <citation type="submission" date="2016-10" db="EMBL/GenBank/DDBJ databases">
        <authorList>
            <person name="Varghese N."/>
            <person name="Submissions S."/>
        </authorList>
    </citation>
    <scope>NUCLEOTIDE SEQUENCE [LARGE SCALE GENOMIC DNA]</scope>
    <source>
        <strain evidence="4">DSM 44208</strain>
    </source>
</reference>
<feature type="transmembrane region" description="Helical" evidence="2">
    <location>
        <begin position="112"/>
        <end position="129"/>
    </location>
</feature>
<evidence type="ECO:0008006" key="5">
    <source>
        <dbReference type="Google" id="ProtNLM"/>
    </source>
</evidence>
<dbReference type="Proteomes" id="UP000198857">
    <property type="component" value="Unassembled WGS sequence"/>
</dbReference>
<keyword evidence="2" id="KW-0812">Transmembrane</keyword>
<feature type="transmembrane region" description="Helical" evidence="2">
    <location>
        <begin position="270"/>
        <end position="287"/>
    </location>
</feature>
<feature type="transmembrane region" description="Helical" evidence="2">
    <location>
        <begin position="207"/>
        <end position="229"/>
    </location>
</feature>
<evidence type="ECO:0000256" key="1">
    <source>
        <dbReference type="SAM" id="MobiDB-lite"/>
    </source>
</evidence>